<dbReference type="PANTHER" id="PTHR43763:SF6">
    <property type="entry name" value="XAA-PRO AMINOPEPTIDASE 1"/>
    <property type="match status" value="1"/>
</dbReference>
<proteinExistence type="inferred from homology"/>
<dbReference type="InterPro" id="IPR033740">
    <property type="entry name" value="Pept_M24B"/>
</dbReference>
<dbReference type="Pfam" id="PF16189">
    <property type="entry name" value="Creatinase_N_2"/>
    <property type="match status" value="1"/>
</dbReference>
<evidence type="ECO:0000256" key="3">
    <source>
        <dbReference type="ARBA" id="ARBA00022801"/>
    </source>
</evidence>
<dbReference type="Gene3D" id="3.40.350.10">
    <property type="entry name" value="Creatinase/prolidase N-terminal domain"/>
    <property type="match status" value="2"/>
</dbReference>
<dbReference type="InterPro" id="IPR050422">
    <property type="entry name" value="X-Pro_aminopeptidase_P"/>
</dbReference>
<evidence type="ECO:0000259" key="5">
    <source>
        <dbReference type="Pfam" id="PF00557"/>
    </source>
</evidence>
<dbReference type="GO" id="GO:0070006">
    <property type="term" value="F:metalloaminopeptidase activity"/>
    <property type="evidence" value="ECO:0007669"/>
    <property type="project" value="InterPro"/>
</dbReference>
<dbReference type="InterPro" id="IPR036005">
    <property type="entry name" value="Creatinase/aminopeptidase-like"/>
</dbReference>
<comment type="similarity">
    <text evidence="1">Belongs to the peptidase M24B family.</text>
</comment>
<evidence type="ECO:0000313" key="9">
    <source>
        <dbReference type="Proteomes" id="UP000193570"/>
    </source>
</evidence>
<feature type="domain" description="Peptidase M24" evidence="5">
    <location>
        <begin position="319"/>
        <end position="530"/>
    </location>
</feature>
<evidence type="ECO:0000256" key="2">
    <source>
        <dbReference type="ARBA" id="ARBA00022723"/>
    </source>
</evidence>
<dbReference type="InterPro" id="IPR032416">
    <property type="entry name" value="Peptidase_M24_C"/>
</dbReference>
<protein>
    <submittedName>
        <fullName evidence="8">Aminopeptidase</fullName>
        <ecNumber evidence="8">3.4.11.-</ecNumber>
    </submittedName>
</protein>
<dbReference type="GO" id="GO:0005737">
    <property type="term" value="C:cytoplasm"/>
    <property type="evidence" value="ECO:0007669"/>
    <property type="project" value="UniProtKB-ARBA"/>
</dbReference>
<keyword evidence="9" id="KW-1185">Reference proteome</keyword>
<gene>
    <name evidence="8" type="ORF">ROJ8625_02516</name>
</gene>
<evidence type="ECO:0000259" key="7">
    <source>
        <dbReference type="Pfam" id="PF16188"/>
    </source>
</evidence>
<dbReference type="SUPFAM" id="SSF55920">
    <property type="entry name" value="Creatinase/aminopeptidase"/>
    <property type="match status" value="1"/>
</dbReference>
<dbReference type="InterPro" id="IPR029149">
    <property type="entry name" value="Creatin/AminoP/Spt16_N"/>
</dbReference>
<dbReference type="PANTHER" id="PTHR43763">
    <property type="entry name" value="XAA-PRO AMINOPEPTIDASE 1"/>
    <property type="match status" value="1"/>
</dbReference>
<keyword evidence="8" id="KW-0031">Aminopeptidase</keyword>
<feature type="compositionally biased region" description="Polar residues" evidence="4">
    <location>
        <begin position="1"/>
        <end position="18"/>
    </location>
</feature>
<dbReference type="Pfam" id="PF16188">
    <property type="entry name" value="Peptidase_M24_C"/>
    <property type="match status" value="1"/>
</dbReference>
<evidence type="ECO:0000256" key="4">
    <source>
        <dbReference type="SAM" id="MobiDB-lite"/>
    </source>
</evidence>
<dbReference type="InterPro" id="IPR000587">
    <property type="entry name" value="Creatinase_N"/>
</dbReference>
<sequence>MKDTRATTFQRFEQTTRPDQGPGRLAALRTELSREALDGVIVPRADMYQGEYVAPRDERLAWLTGFTGSAGLCVALQDRAGLFVDGRYRVQARDQADPVFTPVDWPEIQPWAWLAEALPEGGRIGVDPWLTSVDTLSRLENGAPGITFVQVDNLVDRIWDDQPDPPLGPVTVQPEDLAGRSHDEKIAALAADIAPASAAVLTLPDSIAWLLNVRGSDIPRNPVPHATAILHASGRVTLFIAAEKLDGIGDHLGSRVDVAPPDSFEAALAALDGPVRIDPASCPVAVARILREAGVATEHATDPCLRPKATKTEAEISGARAAHARDAVAVTRFLAWLDAQAPGTLTEIDVVSRLEAERRATGELLDISFETIAGTGPHGAIVHYRVTEATNATVEAGHLLLVDSGGQYRDGTTDITRTVAIGEVAEDERADFTRVLRGMIAMSRLRWPEGLAGRDLDAVARLPLWEAGRDYAHGTGHGVGAYLSVHEGPQRLARSGTVPLEPGMILSNEPGFYREGAYGIRIENLVVVQEAPELPGATIPSMLTFETLTYVPIDRRLIVPEMLSPAERDWLDAYHATCHARLSPHLDAAAREWLDAACAPL</sequence>
<dbReference type="FunFam" id="3.90.230.10:FF:000009">
    <property type="entry name" value="xaa-Pro aminopeptidase 2"/>
    <property type="match status" value="1"/>
</dbReference>
<evidence type="ECO:0000256" key="1">
    <source>
        <dbReference type="ARBA" id="ARBA00008766"/>
    </source>
</evidence>
<name>A0A1X6ZG65_9RHOB</name>
<dbReference type="OrthoDB" id="9806388at2"/>
<dbReference type="SUPFAM" id="SSF53092">
    <property type="entry name" value="Creatinase/prolidase N-terminal domain"/>
    <property type="match status" value="1"/>
</dbReference>
<keyword evidence="8" id="KW-0645">Protease</keyword>
<dbReference type="Pfam" id="PF01321">
    <property type="entry name" value="Creatinase_N"/>
    <property type="match status" value="1"/>
</dbReference>
<feature type="domain" description="Creatinase N-terminal" evidence="6">
    <location>
        <begin position="24"/>
        <end position="158"/>
    </location>
</feature>
<dbReference type="InterPro" id="IPR000994">
    <property type="entry name" value="Pept_M24"/>
</dbReference>
<feature type="region of interest" description="Disordered" evidence="4">
    <location>
        <begin position="1"/>
        <end position="21"/>
    </location>
</feature>
<dbReference type="AlphaFoldDB" id="A0A1X6ZG65"/>
<evidence type="ECO:0000313" key="8">
    <source>
        <dbReference type="EMBL" id="SLN50729.1"/>
    </source>
</evidence>
<dbReference type="RefSeq" id="WP_085792199.1">
    <property type="nucleotide sequence ID" value="NZ_FWFK01000004.1"/>
</dbReference>
<dbReference type="EMBL" id="FWFK01000004">
    <property type="protein sequence ID" value="SLN50729.1"/>
    <property type="molecule type" value="Genomic_DNA"/>
</dbReference>
<keyword evidence="3 8" id="KW-0378">Hydrolase</keyword>
<dbReference type="CDD" id="cd01085">
    <property type="entry name" value="APP"/>
    <property type="match status" value="1"/>
</dbReference>
<feature type="domain" description="Peptidase M24 C-terminal" evidence="7">
    <location>
        <begin position="542"/>
        <end position="601"/>
    </location>
</feature>
<dbReference type="EC" id="3.4.11.-" evidence="8"/>
<evidence type="ECO:0000259" key="6">
    <source>
        <dbReference type="Pfam" id="PF01321"/>
    </source>
</evidence>
<keyword evidence="2" id="KW-0479">Metal-binding</keyword>
<dbReference type="Pfam" id="PF00557">
    <property type="entry name" value="Peptidase_M24"/>
    <property type="match status" value="1"/>
</dbReference>
<accession>A0A1X6ZG65</accession>
<dbReference type="Gene3D" id="3.90.230.10">
    <property type="entry name" value="Creatinase/methionine aminopeptidase superfamily"/>
    <property type="match status" value="1"/>
</dbReference>
<reference evidence="8 9" key="1">
    <citation type="submission" date="2017-03" db="EMBL/GenBank/DDBJ databases">
        <authorList>
            <person name="Afonso C.L."/>
            <person name="Miller P.J."/>
            <person name="Scott M.A."/>
            <person name="Spackman E."/>
            <person name="Goraichik I."/>
            <person name="Dimitrov K.M."/>
            <person name="Suarez D.L."/>
            <person name="Swayne D.E."/>
        </authorList>
    </citation>
    <scope>NUCLEOTIDE SEQUENCE [LARGE SCALE GENOMIC DNA]</scope>
    <source>
        <strain evidence="8 9">CECT 8625</strain>
    </source>
</reference>
<dbReference type="Proteomes" id="UP000193570">
    <property type="component" value="Unassembled WGS sequence"/>
</dbReference>
<organism evidence="8 9">
    <name type="scientific">Roseivivax jejudonensis</name>
    <dbReference type="NCBI Taxonomy" id="1529041"/>
    <lineage>
        <taxon>Bacteria</taxon>
        <taxon>Pseudomonadati</taxon>
        <taxon>Pseudomonadota</taxon>
        <taxon>Alphaproteobacteria</taxon>
        <taxon>Rhodobacterales</taxon>
        <taxon>Roseobacteraceae</taxon>
        <taxon>Roseivivax</taxon>
    </lineage>
</organism>
<dbReference type="GO" id="GO:0046872">
    <property type="term" value="F:metal ion binding"/>
    <property type="evidence" value="ECO:0007669"/>
    <property type="project" value="UniProtKB-KW"/>
</dbReference>